<dbReference type="AlphaFoldDB" id="A0A0F4QFR4"/>
<protein>
    <submittedName>
        <fullName evidence="3">Uncharacterized protein</fullName>
    </submittedName>
</protein>
<keyword evidence="4" id="KW-1185">Reference proteome</keyword>
<dbReference type="EMBL" id="JXYA01000047">
    <property type="protein sequence ID" value="KJZ06568.1"/>
    <property type="molecule type" value="Genomic_DNA"/>
</dbReference>
<dbReference type="Proteomes" id="UP000033452">
    <property type="component" value="Unassembled WGS sequence"/>
</dbReference>
<evidence type="ECO:0000256" key="1">
    <source>
        <dbReference type="SAM" id="MobiDB-lite"/>
    </source>
</evidence>
<feature type="compositionally biased region" description="Polar residues" evidence="1">
    <location>
        <begin position="51"/>
        <end position="68"/>
    </location>
</feature>
<dbReference type="OrthoDB" id="6316157at2"/>
<dbReference type="PATRIC" id="fig|43658.5.peg.4003"/>
<sequence>MLKSRYTKLGLLAVSGAILIALSMPKDNQQSRNPDSGMAKAQSAATKIKNENNNKPSTYSVANQNKSTPVTTLQTASADLKTYIEFSQHADRSERKKALFGQWDSSTDMLQLQNTILTQKGFAQEMFKGEQAQARLLAIEYLSYLAQNGQRDPIEKAIGQLSERLNQEEWVQGIEHDYVDLLFKYTETLTQEELMGDFEQIVEKSGYSKKTHDLFTTGLSLSETVLLLPDDKMVELRNRLNLIKEQS</sequence>
<feature type="signal peptide" evidence="2">
    <location>
        <begin position="1"/>
        <end position="23"/>
    </location>
</feature>
<feature type="chain" id="PRO_5002475519" evidence="2">
    <location>
        <begin position="24"/>
        <end position="247"/>
    </location>
</feature>
<proteinExistence type="predicted"/>
<accession>A0A0F4QFR4</accession>
<reference evidence="3 4" key="1">
    <citation type="journal article" date="2015" name="BMC Genomics">
        <title>Genome mining reveals unlocked bioactive potential of marine Gram-negative bacteria.</title>
        <authorList>
            <person name="Machado H."/>
            <person name="Sonnenschein E.C."/>
            <person name="Melchiorsen J."/>
            <person name="Gram L."/>
        </authorList>
    </citation>
    <scope>NUCLEOTIDE SEQUENCE [LARGE SCALE GENOMIC DNA]</scope>
    <source>
        <strain evidence="3 4">S2471</strain>
    </source>
</reference>
<evidence type="ECO:0000256" key="2">
    <source>
        <dbReference type="SAM" id="SignalP"/>
    </source>
</evidence>
<evidence type="ECO:0000313" key="4">
    <source>
        <dbReference type="Proteomes" id="UP000033452"/>
    </source>
</evidence>
<name>A0A0F4QFR4_9GAMM</name>
<organism evidence="3 4">
    <name type="scientific">Pseudoalteromonas rubra</name>
    <dbReference type="NCBI Taxonomy" id="43658"/>
    <lineage>
        <taxon>Bacteria</taxon>
        <taxon>Pseudomonadati</taxon>
        <taxon>Pseudomonadota</taxon>
        <taxon>Gammaproteobacteria</taxon>
        <taxon>Alteromonadales</taxon>
        <taxon>Pseudoalteromonadaceae</taxon>
        <taxon>Pseudoalteromonas</taxon>
    </lineage>
</organism>
<evidence type="ECO:0000313" key="3">
    <source>
        <dbReference type="EMBL" id="KJZ06568.1"/>
    </source>
</evidence>
<comment type="caution">
    <text evidence="3">The sequence shown here is derived from an EMBL/GenBank/DDBJ whole genome shotgun (WGS) entry which is preliminary data.</text>
</comment>
<feature type="region of interest" description="Disordered" evidence="1">
    <location>
        <begin position="27"/>
        <end position="68"/>
    </location>
</feature>
<keyword evidence="2" id="KW-0732">Signal</keyword>
<gene>
    <name evidence="3" type="ORF">TW77_18925</name>
</gene>